<keyword evidence="2" id="KW-0472">Membrane</keyword>
<proteinExistence type="predicted"/>
<feature type="transmembrane region" description="Helical" evidence="2">
    <location>
        <begin position="6"/>
        <end position="25"/>
    </location>
</feature>
<dbReference type="EMBL" id="LR797239">
    <property type="protein sequence ID" value="CAB4196275.1"/>
    <property type="molecule type" value="Genomic_DNA"/>
</dbReference>
<organism evidence="4">
    <name type="scientific">uncultured Caudovirales phage</name>
    <dbReference type="NCBI Taxonomy" id="2100421"/>
    <lineage>
        <taxon>Viruses</taxon>
        <taxon>Duplodnaviria</taxon>
        <taxon>Heunggongvirae</taxon>
        <taxon>Uroviricota</taxon>
        <taxon>Caudoviricetes</taxon>
        <taxon>Peduoviridae</taxon>
        <taxon>Maltschvirus</taxon>
        <taxon>Maltschvirus maltsch</taxon>
    </lineage>
</organism>
<evidence type="ECO:0000313" key="4">
    <source>
        <dbReference type="EMBL" id="CAB4205251.1"/>
    </source>
</evidence>
<dbReference type="EMBL" id="LR797355">
    <property type="protein sequence ID" value="CAB4205251.1"/>
    <property type="molecule type" value="Genomic_DNA"/>
</dbReference>
<accession>A0A6J5S8U3</accession>
<reference evidence="4" key="1">
    <citation type="submission" date="2020-05" db="EMBL/GenBank/DDBJ databases">
        <authorList>
            <person name="Chiriac C."/>
            <person name="Salcher M."/>
            <person name="Ghai R."/>
            <person name="Kavagutti S V."/>
        </authorList>
    </citation>
    <scope>NUCLEOTIDE SEQUENCE</scope>
</reference>
<feature type="region of interest" description="Disordered" evidence="1">
    <location>
        <begin position="29"/>
        <end position="58"/>
    </location>
</feature>
<evidence type="ECO:0000313" key="3">
    <source>
        <dbReference type="EMBL" id="CAB4196275.1"/>
    </source>
</evidence>
<evidence type="ECO:0000256" key="2">
    <source>
        <dbReference type="SAM" id="Phobius"/>
    </source>
</evidence>
<name>A0A6J5S8U3_9CAUD</name>
<keyword evidence="2" id="KW-1133">Transmembrane helix</keyword>
<evidence type="ECO:0000256" key="1">
    <source>
        <dbReference type="SAM" id="MobiDB-lite"/>
    </source>
</evidence>
<keyword evidence="2" id="KW-0812">Transmembrane</keyword>
<gene>
    <name evidence="3" type="ORF">UFOVP1287_64</name>
    <name evidence="4" type="ORF">UFOVP1408_49</name>
</gene>
<sequence length="101" mass="11408">MNKDWHLILSAVLAPILVVFVATTWEQGGTSARDLESRHSTDIAEIRHENSRQTDRLGELGKLNAETAARLEAIGDRQDRVERRLDAFEQRSLSLDSRAKP</sequence>
<feature type="compositionally biased region" description="Basic and acidic residues" evidence="1">
    <location>
        <begin position="33"/>
        <end position="58"/>
    </location>
</feature>
<protein>
    <submittedName>
        <fullName evidence="4">Uncharacterized protein</fullName>
    </submittedName>
</protein>